<evidence type="ECO:0000259" key="7">
    <source>
        <dbReference type="Pfam" id="PF07126"/>
    </source>
</evidence>
<dbReference type="InterPro" id="IPR048372">
    <property type="entry name" value="ZapC_C"/>
</dbReference>
<dbReference type="HAMAP" id="MF_00906">
    <property type="entry name" value="ZapC"/>
    <property type="match status" value="1"/>
</dbReference>
<comment type="function">
    <text evidence="5 6">Contributes to the efficiency of the cell division process by stabilizing the polymeric form of the cell division protein FtsZ. Acts by promoting interactions between FtsZ protofilaments and suppressing the GTPase activity of FtsZ.</text>
</comment>
<protein>
    <recommendedName>
        <fullName evidence="5 6">Cell division protein ZapC</fullName>
    </recommendedName>
</protein>
<dbReference type="GO" id="GO:0051301">
    <property type="term" value="P:cell division"/>
    <property type="evidence" value="ECO:0007669"/>
    <property type="project" value="UniProtKB-KW"/>
</dbReference>
<evidence type="ECO:0000256" key="6">
    <source>
        <dbReference type="PIRNR" id="PIRNR010252"/>
    </source>
</evidence>
<evidence type="ECO:0000256" key="4">
    <source>
        <dbReference type="ARBA" id="ARBA00023306"/>
    </source>
</evidence>
<dbReference type="Pfam" id="PF07126">
    <property type="entry name" value="ZapC_C"/>
    <property type="match status" value="1"/>
</dbReference>
<dbReference type="EMBL" id="CP073587">
    <property type="protein sequence ID" value="QUN04540.1"/>
    <property type="molecule type" value="Genomic_DNA"/>
</dbReference>
<organism evidence="9 10">
    <name type="scientific">Shewanella yunxiaonensis</name>
    <dbReference type="NCBI Taxonomy" id="2829809"/>
    <lineage>
        <taxon>Bacteria</taxon>
        <taxon>Pseudomonadati</taxon>
        <taxon>Pseudomonadota</taxon>
        <taxon>Gammaproteobacteria</taxon>
        <taxon>Alteromonadales</taxon>
        <taxon>Shewanellaceae</taxon>
        <taxon>Shewanella</taxon>
    </lineage>
</organism>
<evidence type="ECO:0000313" key="10">
    <source>
        <dbReference type="Proteomes" id="UP000679575"/>
    </source>
</evidence>
<feature type="domain" description="Cell-division protein ZapC N-terminal" evidence="8">
    <location>
        <begin position="3"/>
        <end position="90"/>
    </location>
</feature>
<evidence type="ECO:0000256" key="3">
    <source>
        <dbReference type="ARBA" id="ARBA00023210"/>
    </source>
</evidence>
<dbReference type="Pfam" id="PF21083">
    <property type="entry name" value="ZapC_N"/>
    <property type="match status" value="1"/>
</dbReference>
<comment type="subcellular location">
    <subcellularLocation>
        <location evidence="5 6">Cytoplasm</location>
    </subcellularLocation>
</comment>
<gene>
    <name evidence="5" type="primary">zapC</name>
    <name evidence="9" type="ORF">KDN34_09665</name>
</gene>
<dbReference type="InterPro" id="IPR048373">
    <property type="entry name" value="ZapC_N"/>
</dbReference>
<proteinExistence type="inferred from homology"/>
<evidence type="ECO:0000313" key="9">
    <source>
        <dbReference type="EMBL" id="QUN04540.1"/>
    </source>
</evidence>
<dbReference type="RefSeq" id="WP_212593597.1">
    <property type="nucleotide sequence ID" value="NZ_CP073587.1"/>
</dbReference>
<keyword evidence="2 5" id="KW-0132">Cell division</keyword>
<feature type="domain" description="Cell-division protein ZapC C-terminal" evidence="7">
    <location>
        <begin position="91"/>
        <end position="170"/>
    </location>
</feature>
<dbReference type="Proteomes" id="UP000679575">
    <property type="component" value="Chromosome"/>
</dbReference>
<accession>A0ABX7YPG0</accession>
<reference evidence="9 10" key="1">
    <citation type="submission" date="2021-04" db="EMBL/GenBank/DDBJ databases">
        <title>Novel species identification of genus Shewanella.</title>
        <authorList>
            <person name="Liu G."/>
        </authorList>
    </citation>
    <scope>NUCLEOTIDE SEQUENCE [LARGE SCALE GENOMIC DNA]</scope>
    <source>
        <strain evidence="9 10">FJAT-54481</strain>
    </source>
</reference>
<comment type="similarity">
    <text evidence="5 6">Belongs to the ZapC family.</text>
</comment>
<evidence type="ECO:0000256" key="2">
    <source>
        <dbReference type="ARBA" id="ARBA00022618"/>
    </source>
</evidence>
<evidence type="ECO:0000256" key="5">
    <source>
        <dbReference type="HAMAP-Rule" id="MF_00906"/>
    </source>
</evidence>
<evidence type="ECO:0000259" key="8">
    <source>
        <dbReference type="Pfam" id="PF21083"/>
    </source>
</evidence>
<keyword evidence="1 5" id="KW-0963">Cytoplasm</keyword>
<evidence type="ECO:0000256" key="1">
    <source>
        <dbReference type="ARBA" id="ARBA00022490"/>
    </source>
</evidence>
<keyword evidence="4 5" id="KW-0131">Cell cycle</keyword>
<sequence>MLLMPESCWQWKYDDSYGVLGITLGSELEFLTPYKSKTLIPDALSEFEFNVDHARYYIELLDCLSKRLSLPDACLVQLALNATAARFLQKPQMPKSWFFESSDVCVYSEAGKLFNVKCRGERILVLVIETNLQASTVMMLDQECMLSDTKSLQKFETIKVMHDRLFALRAQQQIVAA</sequence>
<comment type="subunit">
    <text evidence="5">Interacts directly with FtsZ.</text>
</comment>
<name>A0ABX7YPG0_9GAMM</name>
<dbReference type="PIRSF" id="PIRSF010252">
    <property type="entry name" value="ZapC"/>
    <property type="match status" value="1"/>
</dbReference>
<dbReference type="InterPro" id="IPR009809">
    <property type="entry name" value="ZapC"/>
</dbReference>
<keyword evidence="3 5" id="KW-0717">Septation</keyword>
<keyword evidence="10" id="KW-1185">Reference proteome</keyword>